<reference evidence="1" key="1">
    <citation type="journal article" date="2014" name="Int. J. Syst. Evol. Microbiol.">
        <title>Complete genome sequence of Corynebacterium casei LMG S-19264T (=DSM 44701T), isolated from a smear-ripened cheese.</title>
        <authorList>
            <consortium name="US DOE Joint Genome Institute (JGI-PGF)"/>
            <person name="Walter F."/>
            <person name="Albersmeier A."/>
            <person name="Kalinowski J."/>
            <person name="Ruckert C."/>
        </authorList>
    </citation>
    <scope>NUCLEOTIDE SEQUENCE</scope>
    <source>
        <strain evidence="1">NBRC 110023</strain>
    </source>
</reference>
<dbReference type="InterPro" id="IPR011047">
    <property type="entry name" value="Quinoprotein_ADH-like_sf"/>
</dbReference>
<protein>
    <submittedName>
        <fullName evidence="1">Uncharacterized protein</fullName>
    </submittedName>
</protein>
<accession>A0AA37SXY9</accession>
<sequence length="248" mass="27620">MPDTLLETSGLFCDNHNIYTLNDSGNLSEIYALNHTGKLSAQISVEAKNVDWEALASDGKNFYIGDFGNNAGNRKDLRILIHNVDKKQTSQHTFTYANDGDVANINEPQSRQYKAHDQDAEALVLKGDDLIMFSKSWKTGIASVYRIETTSTNQILTPTASIAGLPGIITGADWDEHKQQFIIVGYKVNTFSVRPFISLLDAQYNVTRTEYLKGFGQVEGVCSTNGELWFTQEKLPFYPAKLVNIALK</sequence>
<organism evidence="1 2">
    <name type="scientific">Agaribacter marinus</name>
    <dbReference type="NCBI Taxonomy" id="1431249"/>
    <lineage>
        <taxon>Bacteria</taxon>
        <taxon>Pseudomonadati</taxon>
        <taxon>Pseudomonadota</taxon>
        <taxon>Gammaproteobacteria</taxon>
        <taxon>Alteromonadales</taxon>
        <taxon>Alteromonadaceae</taxon>
        <taxon>Agaribacter</taxon>
    </lineage>
</organism>
<gene>
    <name evidence="1" type="ORF">GCM10007852_28150</name>
</gene>
<name>A0AA37SXY9_9ALTE</name>
<proteinExistence type="predicted"/>
<reference evidence="1" key="2">
    <citation type="submission" date="2023-01" db="EMBL/GenBank/DDBJ databases">
        <title>Draft genome sequence of Agaribacter marinus strain NBRC 110023.</title>
        <authorList>
            <person name="Sun Q."/>
            <person name="Mori K."/>
        </authorList>
    </citation>
    <scope>NUCLEOTIDE SEQUENCE</scope>
    <source>
        <strain evidence="1">NBRC 110023</strain>
    </source>
</reference>
<comment type="caution">
    <text evidence="1">The sequence shown here is derived from an EMBL/GenBank/DDBJ whole genome shotgun (WGS) entry which is preliminary data.</text>
</comment>
<evidence type="ECO:0000313" key="2">
    <source>
        <dbReference type="Proteomes" id="UP001156601"/>
    </source>
</evidence>
<evidence type="ECO:0000313" key="1">
    <source>
        <dbReference type="EMBL" id="GLR71907.1"/>
    </source>
</evidence>
<dbReference type="SUPFAM" id="SSF50998">
    <property type="entry name" value="Quinoprotein alcohol dehydrogenase-like"/>
    <property type="match status" value="1"/>
</dbReference>
<dbReference type="EMBL" id="BSOT01000006">
    <property type="protein sequence ID" value="GLR71907.1"/>
    <property type="molecule type" value="Genomic_DNA"/>
</dbReference>
<dbReference type="Proteomes" id="UP001156601">
    <property type="component" value="Unassembled WGS sequence"/>
</dbReference>
<dbReference type="AlphaFoldDB" id="A0AA37SXY9"/>
<keyword evidence="2" id="KW-1185">Reference proteome</keyword>